<accession>A0A1E1XPZ6</accession>
<protein>
    <submittedName>
        <fullName evidence="1">Putative tick transposon</fullName>
    </submittedName>
</protein>
<sequence>GAPIPYITSHKFLGVTFDRSLSWSPHVQQMKVKLCSYTSIFRMLSTSRRGCSTPSLLRLYGALCEGLLRYSLPALEGISQTNIKILEAMQAKALRICLGLPKNTSTMGTLAESRRLSASVLLTQELLRAQVRFVA</sequence>
<evidence type="ECO:0000313" key="1">
    <source>
        <dbReference type="EMBL" id="JAU01052.1"/>
    </source>
</evidence>
<reference evidence="1" key="1">
    <citation type="submission" date="2016-09" db="EMBL/GenBank/DDBJ databases">
        <authorList>
            <person name="Capua I."/>
            <person name="De Benedictis P."/>
            <person name="Joannis T."/>
            <person name="Lombin L.H."/>
            <person name="Cattoli G."/>
        </authorList>
    </citation>
    <scope>NUCLEOTIDE SEQUENCE</scope>
</reference>
<name>A0A1E1XPZ6_AMBSC</name>
<organism evidence="1">
    <name type="scientific">Amblyomma sculptum</name>
    <name type="common">Tick</name>
    <dbReference type="NCBI Taxonomy" id="1581419"/>
    <lineage>
        <taxon>Eukaryota</taxon>
        <taxon>Metazoa</taxon>
        <taxon>Ecdysozoa</taxon>
        <taxon>Arthropoda</taxon>
        <taxon>Chelicerata</taxon>
        <taxon>Arachnida</taxon>
        <taxon>Acari</taxon>
        <taxon>Parasitiformes</taxon>
        <taxon>Ixodida</taxon>
        <taxon>Ixodoidea</taxon>
        <taxon>Ixodidae</taxon>
        <taxon>Amblyomminae</taxon>
        <taxon>Amblyomma</taxon>
    </lineage>
</organism>
<dbReference type="AlphaFoldDB" id="A0A1E1XPZ6"/>
<dbReference type="EMBL" id="GFAA01002383">
    <property type="protein sequence ID" value="JAU01052.1"/>
    <property type="molecule type" value="mRNA"/>
</dbReference>
<feature type="non-terminal residue" evidence="1">
    <location>
        <position position="1"/>
    </location>
</feature>
<feature type="non-terminal residue" evidence="1">
    <location>
        <position position="135"/>
    </location>
</feature>
<proteinExistence type="evidence at transcript level"/>
<reference evidence="1" key="2">
    <citation type="journal article" date="2017" name="Front. Cell. Infect. Microbiol.">
        <title>Analysis of the Salivary Gland Transcriptome of Unfed and Partially Fed Amblyomma sculptum Ticks and Descriptive Proteome of the Saliva.</title>
        <authorList>
            <person name="Esteves E."/>
            <person name="Maruyama S.R."/>
            <person name="Kawahara R."/>
            <person name="Fujita A."/>
            <person name="Martins L.A."/>
            <person name="Righi A.A."/>
            <person name="Costa F.B."/>
            <person name="Palmisano G."/>
            <person name="Labruna M.B."/>
            <person name="Sa-Nunes A."/>
            <person name="Ribeiro J.M.C."/>
            <person name="Fogaca A.C."/>
        </authorList>
    </citation>
    <scope>NUCLEOTIDE SEQUENCE</scope>
</reference>